<keyword evidence="2" id="KW-1185">Reference proteome</keyword>
<evidence type="ECO:0000313" key="2">
    <source>
        <dbReference type="Proteomes" id="UP000198755"/>
    </source>
</evidence>
<proteinExistence type="predicted"/>
<dbReference type="EMBL" id="FOSN01000027">
    <property type="protein sequence ID" value="SFK83685.1"/>
    <property type="molecule type" value="Genomic_DNA"/>
</dbReference>
<dbReference type="STRING" id="1612308.SAMN05444581_12731"/>
<accession>A0A1I4CRZ8</accession>
<dbReference type="RefSeq" id="WP_091686361.1">
    <property type="nucleotide sequence ID" value="NZ_FOSN01000027.1"/>
</dbReference>
<reference evidence="1 2" key="1">
    <citation type="submission" date="2016-10" db="EMBL/GenBank/DDBJ databases">
        <authorList>
            <person name="de Groot N.N."/>
        </authorList>
    </citation>
    <scope>NUCLEOTIDE SEQUENCE [LARGE SCALE GENOMIC DNA]</scope>
    <source>
        <strain evidence="1 2">NE2</strain>
    </source>
</reference>
<dbReference type="PROSITE" id="PS51318">
    <property type="entry name" value="TAT"/>
    <property type="match status" value="1"/>
</dbReference>
<protein>
    <submittedName>
        <fullName evidence="1">Uncharacterized protein</fullName>
    </submittedName>
</protein>
<name>A0A1I4CRZ8_9HYPH</name>
<gene>
    <name evidence="1" type="ORF">SAMN05444581_12731</name>
</gene>
<dbReference type="AlphaFoldDB" id="A0A1I4CRZ8"/>
<sequence>MPNSTVPAVSRDLPSTRRAFLRSDAAARLDLTTGVNPELIAALAEVERSHLAFVKSIDRVGAAERKVRAVEDDESARKVLAIAEKAEIAASDKADEALERFASIRAVTLAEFQLKATLANTSEFVIEAQSIIADLLV</sequence>
<evidence type="ECO:0000313" key="1">
    <source>
        <dbReference type="EMBL" id="SFK83685.1"/>
    </source>
</evidence>
<organism evidence="1 2">
    <name type="scientific">Methylocapsa palsarum</name>
    <dbReference type="NCBI Taxonomy" id="1612308"/>
    <lineage>
        <taxon>Bacteria</taxon>
        <taxon>Pseudomonadati</taxon>
        <taxon>Pseudomonadota</taxon>
        <taxon>Alphaproteobacteria</taxon>
        <taxon>Hyphomicrobiales</taxon>
        <taxon>Beijerinckiaceae</taxon>
        <taxon>Methylocapsa</taxon>
    </lineage>
</organism>
<dbReference type="Proteomes" id="UP000198755">
    <property type="component" value="Unassembled WGS sequence"/>
</dbReference>
<dbReference type="InterPro" id="IPR006311">
    <property type="entry name" value="TAT_signal"/>
</dbReference>